<dbReference type="EMBL" id="JARQZJ010000009">
    <property type="protein sequence ID" value="KAK9872165.1"/>
    <property type="molecule type" value="Genomic_DNA"/>
</dbReference>
<evidence type="ECO:0000313" key="1">
    <source>
        <dbReference type="EMBL" id="KAK9872165.1"/>
    </source>
</evidence>
<dbReference type="PANTHER" id="PTHR47326:SF1">
    <property type="entry name" value="HTH PSQ-TYPE DOMAIN-CONTAINING PROTEIN"/>
    <property type="match status" value="1"/>
</dbReference>
<comment type="caution">
    <text evidence="1">The sequence shown here is derived from an EMBL/GenBank/DDBJ whole genome shotgun (WGS) entry which is preliminary data.</text>
</comment>
<evidence type="ECO:0000313" key="2">
    <source>
        <dbReference type="Proteomes" id="UP001431783"/>
    </source>
</evidence>
<dbReference type="AlphaFoldDB" id="A0AAW1TWG8"/>
<proteinExistence type="predicted"/>
<organism evidence="1 2">
    <name type="scientific">Henosepilachna vigintioctopunctata</name>
    <dbReference type="NCBI Taxonomy" id="420089"/>
    <lineage>
        <taxon>Eukaryota</taxon>
        <taxon>Metazoa</taxon>
        <taxon>Ecdysozoa</taxon>
        <taxon>Arthropoda</taxon>
        <taxon>Hexapoda</taxon>
        <taxon>Insecta</taxon>
        <taxon>Pterygota</taxon>
        <taxon>Neoptera</taxon>
        <taxon>Endopterygota</taxon>
        <taxon>Coleoptera</taxon>
        <taxon>Polyphaga</taxon>
        <taxon>Cucujiformia</taxon>
        <taxon>Coccinelloidea</taxon>
        <taxon>Coccinellidae</taxon>
        <taxon>Epilachninae</taxon>
        <taxon>Epilachnini</taxon>
        <taxon>Henosepilachna</taxon>
    </lineage>
</organism>
<keyword evidence="2" id="KW-1185">Reference proteome</keyword>
<sequence length="138" mass="16024">MKLQSLQHILTKDLCLNPYKIQLTQLKSNDHAQRTYFAEWIIEHQQMDADFSSKIIPSEEAHFHLDGFINRQNCRFWGSENHHVVVEKQMHPQCVTVLRGFWAGGIIGPYFFGNEAGQAVNVTGDRYRDMVAQLFCQN</sequence>
<name>A0AAW1TWG8_9CUCU</name>
<accession>A0AAW1TWG8</accession>
<dbReference type="GO" id="GO:0003676">
    <property type="term" value="F:nucleic acid binding"/>
    <property type="evidence" value="ECO:0007669"/>
    <property type="project" value="InterPro"/>
</dbReference>
<gene>
    <name evidence="1" type="ORF">WA026_016219</name>
</gene>
<dbReference type="Proteomes" id="UP001431783">
    <property type="component" value="Unassembled WGS sequence"/>
</dbReference>
<protein>
    <submittedName>
        <fullName evidence="1">Uncharacterized protein</fullName>
    </submittedName>
</protein>
<dbReference type="Gene3D" id="3.30.420.10">
    <property type="entry name" value="Ribonuclease H-like superfamily/Ribonuclease H"/>
    <property type="match status" value="1"/>
</dbReference>
<dbReference type="PANTHER" id="PTHR47326">
    <property type="entry name" value="TRANSPOSABLE ELEMENT TC3 TRANSPOSASE-LIKE PROTEIN"/>
    <property type="match status" value="1"/>
</dbReference>
<reference evidence="1 2" key="1">
    <citation type="submission" date="2023-03" db="EMBL/GenBank/DDBJ databases">
        <title>Genome insight into feeding habits of ladybird beetles.</title>
        <authorList>
            <person name="Li H.-S."/>
            <person name="Huang Y.-H."/>
            <person name="Pang H."/>
        </authorList>
    </citation>
    <scope>NUCLEOTIDE SEQUENCE [LARGE SCALE GENOMIC DNA]</scope>
    <source>
        <strain evidence="1">SYSU_2023b</strain>
        <tissue evidence="1">Whole body</tissue>
    </source>
</reference>
<dbReference type="InterPro" id="IPR036397">
    <property type="entry name" value="RNaseH_sf"/>
</dbReference>